<evidence type="ECO:0000313" key="3">
    <source>
        <dbReference type="EMBL" id="MBS4104376.1"/>
    </source>
</evidence>
<organism evidence="3 4">
    <name type="scientific">Tsukamurella paurometabola</name>
    <name type="common">Corynebacterium paurometabolum</name>
    <dbReference type="NCBI Taxonomy" id="2061"/>
    <lineage>
        <taxon>Bacteria</taxon>
        <taxon>Bacillati</taxon>
        <taxon>Actinomycetota</taxon>
        <taxon>Actinomycetes</taxon>
        <taxon>Mycobacteriales</taxon>
        <taxon>Tsukamurellaceae</taxon>
        <taxon>Tsukamurella</taxon>
    </lineage>
</organism>
<feature type="domain" description="Helix-turn-helix" evidence="2">
    <location>
        <begin position="21"/>
        <end position="73"/>
    </location>
</feature>
<dbReference type="Proteomes" id="UP000676853">
    <property type="component" value="Unassembled WGS sequence"/>
</dbReference>
<dbReference type="Pfam" id="PF12728">
    <property type="entry name" value="HTH_17"/>
    <property type="match status" value="1"/>
</dbReference>
<dbReference type="EMBL" id="JAGXOE010000162">
    <property type="protein sequence ID" value="MBS4104376.1"/>
    <property type="molecule type" value="Genomic_DNA"/>
</dbReference>
<dbReference type="InterPro" id="IPR041657">
    <property type="entry name" value="HTH_17"/>
</dbReference>
<keyword evidence="4" id="KW-1185">Reference proteome</keyword>
<protein>
    <submittedName>
        <fullName evidence="3">Helix-turn-helix domain-containing protein</fullName>
    </submittedName>
</protein>
<evidence type="ECO:0000259" key="2">
    <source>
        <dbReference type="Pfam" id="PF12728"/>
    </source>
</evidence>
<proteinExistence type="predicted"/>
<evidence type="ECO:0000256" key="1">
    <source>
        <dbReference type="SAM" id="MobiDB-lite"/>
    </source>
</evidence>
<accession>A0ABS5NJ90</accession>
<feature type="region of interest" description="Disordered" evidence="1">
    <location>
        <begin position="1"/>
        <end position="20"/>
    </location>
</feature>
<name>A0ABS5NJ90_TSUPA</name>
<gene>
    <name evidence="3" type="ORF">KFZ73_24505</name>
</gene>
<evidence type="ECO:0000313" key="4">
    <source>
        <dbReference type="Proteomes" id="UP000676853"/>
    </source>
</evidence>
<reference evidence="3 4" key="1">
    <citation type="submission" date="2021-04" db="EMBL/GenBank/DDBJ databases">
        <title>Whole genome sequence analysis of a thiophenic sulfur metabolizing bacteria.</title>
        <authorList>
            <person name="Akhtar N."/>
            <person name="Akram J."/>
            <person name="Aslam A."/>
        </authorList>
    </citation>
    <scope>NUCLEOTIDE SEQUENCE [LARGE SCALE GENOMIC DNA]</scope>
    <source>
        <strain evidence="3 4">3OW</strain>
    </source>
</reference>
<dbReference type="RefSeq" id="WP_212555414.1">
    <property type="nucleotide sequence ID" value="NZ_JAGXOE010000162.1"/>
</dbReference>
<comment type="caution">
    <text evidence="3">The sequence shown here is derived from an EMBL/GenBank/DDBJ whole genome shotgun (WGS) entry which is preliminary data.</text>
</comment>
<sequence>MQNTTASSSTPERASSTSRTLLTFEDLQERLRISRSRVFELTTETNPDPIPTFRIGRRRYVREQDLDAWLDRRAEAA</sequence>